<sequence length="124" mass="13865">MKQVFYALVGAVLLFHVLPAIAWPESCGSQKIHDFEFGRHSFGDRLLNSVQVKRSSSFMRVLSFDENIQTKGIISYIQVIDQKRDGNSGCVYLSGGGVGFYNVILHFKSARNNGVNFQVNVYGK</sequence>
<feature type="chain" id="PRO_5004380759" evidence="1">
    <location>
        <begin position="23"/>
        <end position="124"/>
    </location>
</feature>
<protein>
    <submittedName>
        <fullName evidence="2">Unkown protein</fullName>
    </submittedName>
</protein>
<dbReference type="InterPro" id="IPR031734">
    <property type="entry name" value="MBF2"/>
</dbReference>
<feature type="signal peptide" evidence="1">
    <location>
        <begin position="1"/>
        <end position="22"/>
    </location>
</feature>
<dbReference type="PANTHER" id="PTHR37685:SF1">
    <property type="entry name" value="GEO11136P1-RELATED"/>
    <property type="match status" value="1"/>
</dbReference>
<keyword evidence="1" id="KW-0732">Signal</keyword>
<evidence type="ECO:0000256" key="1">
    <source>
        <dbReference type="SAM" id="SignalP"/>
    </source>
</evidence>
<dbReference type="EMBL" id="AK418193">
    <property type="protein sequence ID" value="BAN21408.1"/>
    <property type="molecule type" value="mRNA"/>
</dbReference>
<evidence type="ECO:0000313" key="2">
    <source>
        <dbReference type="EMBL" id="BAN21408.1"/>
    </source>
</evidence>
<dbReference type="PANTHER" id="PTHR37685">
    <property type="entry name" value="GEO11136P1-RELATED"/>
    <property type="match status" value="1"/>
</dbReference>
<proteinExistence type="evidence at transcript level"/>
<dbReference type="AlphaFoldDB" id="R4WE26"/>
<accession>R4WE26</accession>
<organism evidence="2">
    <name type="scientific">Riptortus pedestris</name>
    <name type="common">Bean bug</name>
    <dbReference type="NCBI Taxonomy" id="329032"/>
    <lineage>
        <taxon>Eukaryota</taxon>
        <taxon>Metazoa</taxon>
        <taxon>Ecdysozoa</taxon>
        <taxon>Arthropoda</taxon>
        <taxon>Hexapoda</taxon>
        <taxon>Insecta</taxon>
        <taxon>Pterygota</taxon>
        <taxon>Neoptera</taxon>
        <taxon>Paraneoptera</taxon>
        <taxon>Hemiptera</taxon>
        <taxon>Heteroptera</taxon>
        <taxon>Panheteroptera</taxon>
        <taxon>Pentatomomorpha</taxon>
        <taxon>Coreoidea</taxon>
        <taxon>Alydidae</taxon>
        <taxon>Riptortus</taxon>
    </lineage>
</organism>
<name>R4WE26_RIPPE</name>
<reference evidence="2" key="1">
    <citation type="journal article" date="2013" name="PLoS ONE">
        <title>Gene expression in gut symbiotic organ of stinkbug affected by extracellular bacterial symbiont.</title>
        <authorList>
            <person name="Futahashi R."/>
            <person name="Tanaka K."/>
            <person name="Tanahashi M."/>
            <person name="Nikoh N."/>
            <person name="Kikuchi Y."/>
            <person name="Lee B.L."/>
            <person name="Fukatsu T."/>
        </authorList>
    </citation>
    <scope>NUCLEOTIDE SEQUENCE</scope>
    <source>
        <tissue evidence="2">Midgut</tissue>
    </source>
</reference>
<dbReference type="Pfam" id="PF15868">
    <property type="entry name" value="MBF2"/>
    <property type="match status" value="1"/>
</dbReference>